<name>A0A511N9P1_DEIC1</name>
<dbReference type="InterPro" id="IPR017969">
    <property type="entry name" value="Heavy-metal-associated_CS"/>
</dbReference>
<dbReference type="Pfam" id="PF00403">
    <property type="entry name" value="HMA"/>
    <property type="match status" value="1"/>
</dbReference>
<dbReference type="InterPro" id="IPR036163">
    <property type="entry name" value="HMA_dom_sf"/>
</dbReference>
<reference evidence="3 4" key="1">
    <citation type="submission" date="2019-07" db="EMBL/GenBank/DDBJ databases">
        <title>Whole genome shotgun sequence of Deinococcus cellulosilyticus NBRC 106333.</title>
        <authorList>
            <person name="Hosoyama A."/>
            <person name="Uohara A."/>
            <person name="Ohji S."/>
            <person name="Ichikawa N."/>
        </authorList>
    </citation>
    <scope>NUCLEOTIDE SEQUENCE [LARGE SCALE GENOMIC DNA]</scope>
    <source>
        <strain evidence="3 4">NBRC 106333</strain>
    </source>
</reference>
<feature type="domain" description="HMA" evidence="2">
    <location>
        <begin position="1"/>
        <end position="62"/>
    </location>
</feature>
<evidence type="ECO:0000313" key="4">
    <source>
        <dbReference type="Proteomes" id="UP000321306"/>
    </source>
</evidence>
<sequence>MNIQVTGMHCGSCVRTLEHVLGKLDGVKTAKIDFQTEVATIEGQVEADLVLETIREEGYGATLIS</sequence>
<gene>
    <name evidence="3" type="ORF">DC3_51800</name>
</gene>
<dbReference type="InterPro" id="IPR006121">
    <property type="entry name" value="HMA_dom"/>
</dbReference>
<organism evidence="3 4">
    <name type="scientific">Deinococcus cellulosilyticus (strain DSM 18568 / NBRC 106333 / KACC 11606 / 5516J-15)</name>
    <dbReference type="NCBI Taxonomy" id="1223518"/>
    <lineage>
        <taxon>Bacteria</taxon>
        <taxon>Thermotogati</taxon>
        <taxon>Deinococcota</taxon>
        <taxon>Deinococci</taxon>
        <taxon>Deinococcales</taxon>
        <taxon>Deinococcaceae</taxon>
        <taxon>Deinococcus</taxon>
    </lineage>
</organism>
<dbReference type="Gene3D" id="3.30.70.100">
    <property type="match status" value="1"/>
</dbReference>
<dbReference type="PROSITE" id="PS50846">
    <property type="entry name" value="HMA_2"/>
    <property type="match status" value="1"/>
</dbReference>
<dbReference type="Proteomes" id="UP000321306">
    <property type="component" value="Unassembled WGS sequence"/>
</dbReference>
<dbReference type="EMBL" id="BJXB01000037">
    <property type="protein sequence ID" value="GEM49545.1"/>
    <property type="molecule type" value="Genomic_DNA"/>
</dbReference>
<evidence type="ECO:0000313" key="3">
    <source>
        <dbReference type="EMBL" id="GEM49545.1"/>
    </source>
</evidence>
<dbReference type="CDD" id="cd00371">
    <property type="entry name" value="HMA"/>
    <property type="match status" value="1"/>
</dbReference>
<dbReference type="AlphaFoldDB" id="A0A511N9P1"/>
<evidence type="ECO:0000259" key="2">
    <source>
        <dbReference type="PROSITE" id="PS50846"/>
    </source>
</evidence>
<dbReference type="RefSeq" id="WP_146890297.1">
    <property type="nucleotide sequence ID" value="NZ_BJXB01000037.1"/>
</dbReference>
<comment type="caution">
    <text evidence="3">The sequence shown here is derived from an EMBL/GenBank/DDBJ whole genome shotgun (WGS) entry which is preliminary data.</text>
</comment>
<proteinExistence type="predicted"/>
<evidence type="ECO:0000256" key="1">
    <source>
        <dbReference type="ARBA" id="ARBA00022723"/>
    </source>
</evidence>
<keyword evidence="4" id="KW-1185">Reference proteome</keyword>
<dbReference type="GO" id="GO:0046872">
    <property type="term" value="F:metal ion binding"/>
    <property type="evidence" value="ECO:0007669"/>
    <property type="project" value="UniProtKB-KW"/>
</dbReference>
<dbReference type="SUPFAM" id="SSF55008">
    <property type="entry name" value="HMA, heavy metal-associated domain"/>
    <property type="match status" value="1"/>
</dbReference>
<protein>
    <recommendedName>
        <fullName evidence="2">HMA domain-containing protein</fullName>
    </recommendedName>
</protein>
<dbReference type="OrthoDB" id="9813965at2"/>
<keyword evidence="1" id="KW-0479">Metal-binding</keyword>
<accession>A0A511N9P1</accession>
<dbReference type="PROSITE" id="PS01047">
    <property type="entry name" value="HMA_1"/>
    <property type="match status" value="1"/>
</dbReference>